<dbReference type="InterPro" id="IPR051169">
    <property type="entry name" value="NADH-Q_oxidoreductase"/>
</dbReference>
<evidence type="ECO:0000313" key="8">
    <source>
        <dbReference type="Proteomes" id="UP000054851"/>
    </source>
</evidence>
<dbReference type="GO" id="GO:0019646">
    <property type="term" value="P:aerobic electron transport chain"/>
    <property type="evidence" value="ECO:0007669"/>
    <property type="project" value="TreeGrafter"/>
</dbReference>
<keyword evidence="8" id="KW-1185">Reference proteome</keyword>
<dbReference type="STRING" id="1777140.AWB79_06526"/>
<sequence length="430" mass="46278">MHRIVIVGGGAGGLELATRLGDSLGRTRRAQVTLVDCRPTHVWKPLLHEVATGSLDIQVHQIEYAAQARWHHFEFVHGALDGLDRGAKHLHIAPPAESEHMMPTRTVEYDTLVLALGSRTHFFGVPGAAEHSIALDTVEQAERLRQRLLQACVRHSGRHGEGSRTAANVAIIGGGATGVELAAELRRMEIELRRFGLHSSARDSDIRVTLIEAGPRVLPALPPEVSATTEALLARLNIEVSVGDPVTDVSPHALTTRSGRAIPVDLTIWAAGIKAPDCLAALDGLPVNRINQLKVTRTLRSEADDNVFALGDCASCSWTDGKMVPPRAQAAHQQALFLAKALKSRVAGRPIGEFTYSDYGSLVSLGHVSAVGSLPGALGKNLIVRGFMAKLMYAALYRKHLAAVSGLRRSLASLAMHALRRVTTPRVKLH</sequence>
<dbReference type="SUPFAM" id="SSF51905">
    <property type="entry name" value="FAD/NAD(P)-binding domain"/>
    <property type="match status" value="2"/>
</dbReference>
<keyword evidence="5" id="KW-0560">Oxidoreductase</keyword>
<feature type="domain" description="FAD/NAD(P)-binding" evidence="6">
    <location>
        <begin position="3"/>
        <end position="335"/>
    </location>
</feature>
<dbReference type="EMBL" id="FCOA02000035">
    <property type="protein sequence ID" value="SAK90110.1"/>
    <property type="molecule type" value="Genomic_DNA"/>
</dbReference>
<dbReference type="OrthoDB" id="9781621at2"/>
<evidence type="ECO:0000256" key="5">
    <source>
        <dbReference type="ARBA" id="ARBA00023002"/>
    </source>
</evidence>
<comment type="similarity">
    <text evidence="2">Belongs to the NADH dehydrogenase family.</text>
</comment>
<evidence type="ECO:0000256" key="4">
    <source>
        <dbReference type="ARBA" id="ARBA00022827"/>
    </source>
</evidence>
<reference evidence="7" key="1">
    <citation type="submission" date="2016-01" db="EMBL/GenBank/DDBJ databases">
        <authorList>
            <person name="Peeters C."/>
        </authorList>
    </citation>
    <scope>NUCLEOTIDE SEQUENCE</scope>
    <source>
        <strain evidence="7">LMG 29322</strain>
    </source>
</reference>
<evidence type="ECO:0000256" key="1">
    <source>
        <dbReference type="ARBA" id="ARBA00001974"/>
    </source>
</evidence>
<dbReference type="PRINTS" id="PR00411">
    <property type="entry name" value="PNDRDTASEI"/>
</dbReference>
<dbReference type="PANTHER" id="PTHR42913:SF3">
    <property type="entry name" value="64 KDA MITOCHONDRIAL NADH DEHYDROGENASE (EUROFUNG)"/>
    <property type="match status" value="1"/>
</dbReference>
<dbReference type="GO" id="GO:0003955">
    <property type="term" value="F:NAD(P)H dehydrogenase (quinone) activity"/>
    <property type="evidence" value="ECO:0007669"/>
    <property type="project" value="TreeGrafter"/>
</dbReference>
<dbReference type="PRINTS" id="PR00368">
    <property type="entry name" value="FADPNR"/>
</dbReference>
<comment type="caution">
    <text evidence="7">The sequence shown here is derived from an EMBL/GenBank/DDBJ whole genome shotgun (WGS) entry which is preliminary data.</text>
</comment>
<keyword evidence="4" id="KW-0274">FAD</keyword>
<dbReference type="PANTHER" id="PTHR42913">
    <property type="entry name" value="APOPTOSIS-INDUCING FACTOR 1"/>
    <property type="match status" value="1"/>
</dbReference>
<keyword evidence="3" id="KW-0285">Flavoprotein</keyword>
<dbReference type="Pfam" id="PF07992">
    <property type="entry name" value="Pyr_redox_2"/>
    <property type="match status" value="1"/>
</dbReference>
<proteinExistence type="inferred from homology"/>
<accession>A0A158D707</accession>
<dbReference type="Gene3D" id="3.50.50.100">
    <property type="match status" value="1"/>
</dbReference>
<evidence type="ECO:0000256" key="2">
    <source>
        <dbReference type="ARBA" id="ARBA00005272"/>
    </source>
</evidence>
<dbReference type="AlphaFoldDB" id="A0A158D707"/>
<name>A0A158D707_9BURK</name>
<protein>
    <submittedName>
        <fullName evidence="7">NADH dehydrogenase</fullName>
    </submittedName>
</protein>
<dbReference type="InterPro" id="IPR036188">
    <property type="entry name" value="FAD/NAD-bd_sf"/>
</dbReference>
<evidence type="ECO:0000256" key="3">
    <source>
        <dbReference type="ARBA" id="ARBA00022630"/>
    </source>
</evidence>
<dbReference type="InterPro" id="IPR023753">
    <property type="entry name" value="FAD/NAD-binding_dom"/>
</dbReference>
<comment type="cofactor">
    <cofactor evidence="1">
        <name>FAD</name>
        <dbReference type="ChEBI" id="CHEBI:57692"/>
    </cofactor>
</comment>
<gene>
    <name evidence="7" type="ORF">AWB79_06526</name>
</gene>
<evidence type="ECO:0000313" key="7">
    <source>
        <dbReference type="EMBL" id="SAK90110.1"/>
    </source>
</evidence>
<organism evidence="7 8">
    <name type="scientific">Caballeronia hypogeia</name>
    <dbReference type="NCBI Taxonomy" id="1777140"/>
    <lineage>
        <taxon>Bacteria</taxon>
        <taxon>Pseudomonadati</taxon>
        <taxon>Pseudomonadota</taxon>
        <taxon>Betaproteobacteria</taxon>
        <taxon>Burkholderiales</taxon>
        <taxon>Burkholderiaceae</taxon>
        <taxon>Caballeronia</taxon>
    </lineage>
</organism>
<dbReference type="Proteomes" id="UP000054851">
    <property type="component" value="Unassembled WGS sequence"/>
</dbReference>
<dbReference type="RefSeq" id="WP_061171541.1">
    <property type="nucleotide sequence ID" value="NZ_FCOA02000035.1"/>
</dbReference>
<evidence type="ECO:0000259" key="6">
    <source>
        <dbReference type="Pfam" id="PF07992"/>
    </source>
</evidence>